<gene>
    <name evidence="1" type="ORF">EPI10_002847</name>
</gene>
<accession>A0A5B6VF51</accession>
<proteinExistence type="predicted"/>
<evidence type="ECO:0000313" key="1">
    <source>
        <dbReference type="EMBL" id="KAA3467870.1"/>
    </source>
</evidence>
<protein>
    <submittedName>
        <fullName evidence="1">Uncharacterized protein</fullName>
    </submittedName>
</protein>
<dbReference type="AlphaFoldDB" id="A0A5B6VF51"/>
<keyword evidence="2" id="KW-1185">Reference proteome</keyword>
<dbReference type="Proteomes" id="UP000325315">
    <property type="component" value="Unassembled WGS sequence"/>
</dbReference>
<dbReference type="EMBL" id="SMMG02000007">
    <property type="protein sequence ID" value="KAA3467870.1"/>
    <property type="molecule type" value="Genomic_DNA"/>
</dbReference>
<organism evidence="1 2">
    <name type="scientific">Gossypium australe</name>
    <dbReference type="NCBI Taxonomy" id="47621"/>
    <lineage>
        <taxon>Eukaryota</taxon>
        <taxon>Viridiplantae</taxon>
        <taxon>Streptophyta</taxon>
        <taxon>Embryophyta</taxon>
        <taxon>Tracheophyta</taxon>
        <taxon>Spermatophyta</taxon>
        <taxon>Magnoliopsida</taxon>
        <taxon>eudicotyledons</taxon>
        <taxon>Gunneridae</taxon>
        <taxon>Pentapetalae</taxon>
        <taxon>rosids</taxon>
        <taxon>malvids</taxon>
        <taxon>Malvales</taxon>
        <taxon>Malvaceae</taxon>
        <taxon>Malvoideae</taxon>
        <taxon>Gossypium</taxon>
    </lineage>
</organism>
<reference evidence="2" key="1">
    <citation type="journal article" date="2019" name="Plant Biotechnol. J.">
        <title>Genome sequencing of the Australian wild diploid species Gossypium australe highlights disease resistance and delayed gland morphogenesis.</title>
        <authorList>
            <person name="Cai Y."/>
            <person name="Cai X."/>
            <person name="Wang Q."/>
            <person name="Wang P."/>
            <person name="Zhang Y."/>
            <person name="Cai C."/>
            <person name="Xu Y."/>
            <person name="Wang K."/>
            <person name="Zhou Z."/>
            <person name="Wang C."/>
            <person name="Geng S."/>
            <person name="Li B."/>
            <person name="Dong Q."/>
            <person name="Hou Y."/>
            <person name="Wang H."/>
            <person name="Ai P."/>
            <person name="Liu Z."/>
            <person name="Yi F."/>
            <person name="Sun M."/>
            <person name="An G."/>
            <person name="Cheng J."/>
            <person name="Zhang Y."/>
            <person name="Shi Q."/>
            <person name="Xie Y."/>
            <person name="Shi X."/>
            <person name="Chang Y."/>
            <person name="Huang F."/>
            <person name="Chen Y."/>
            <person name="Hong S."/>
            <person name="Mi L."/>
            <person name="Sun Q."/>
            <person name="Zhang L."/>
            <person name="Zhou B."/>
            <person name="Peng R."/>
            <person name="Zhang X."/>
            <person name="Liu F."/>
        </authorList>
    </citation>
    <scope>NUCLEOTIDE SEQUENCE [LARGE SCALE GENOMIC DNA]</scope>
    <source>
        <strain evidence="2">cv. PA1801</strain>
    </source>
</reference>
<dbReference type="PROSITE" id="PS51257">
    <property type="entry name" value="PROKAR_LIPOPROTEIN"/>
    <property type="match status" value="1"/>
</dbReference>
<comment type="caution">
    <text evidence="1">The sequence shown here is derived from an EMBL/GenBank/DDBJ whole genome shotgun (WGS) entry which is preliminary data.</text>
</comment>
<evidence type="ECO:0000313" key="2">
    <source>
        <dbReference type="Proteomes" id="UP000325315"/>
    </source>
</evidence>
<sequence length="118" mass="12859">MARVSMLSCYIYNYSDVLLGADVKISGLTLGAQACFRRDVSLRAKALGARACSRLVGLIMFCGIGRSDQLEDHTIQISIGAYNLGHELPHGRVPYTVCSHDGFSTRHQIVTRLGDTTV</sequence>
<name>A0A5B6VF51_9ROSI</name>